<protein>
    <submittedName>
        <fullName evidence="1">Uncharacterized protein</fullName>
    </submittedName>
</protein>
<keyword evidence="2" id="KW-1185">Reference proteome</keyword>
<proteinExistence type="predicted"/>
<gene>
    <name evidence="1" type="ORF">ONB1V03_LOCUS22854</name>
</gene>
<accession>A0A7R9R1C9</accession>
<dbReference type="AlphaFoldDB" id="A0A7R9R1C9"/>
<organism evidence="1">
    <name type="scientific">Oppiella nova</name>
    <dbReference type="NCBI Taxonomy" id="334625"/>
    <lineage>
        <taxon>Eukaryota</taxon>
        <taxon>Metazoa</taxon>
        <taxon>Ecdysozoa</taxon>
        <taxon>Arthropoda</taxon>
        <taxon>Chelicerata</taxon>
        <taxon>Arachnida</taxon>
        <taxon>Acari</taxon>
        <taxon>Acariformes</taxon>
        <taxon>Sarcoptiformes</taxon>
        <taxon>Oribatida</taxon>
        <taxon>Brachypylina</taxon>
        <taxon>Oppioidea</taxon>
        <taxon>Oppiidae</taxon>
        <taxon>Oppiella</taxon>
    </lineage>
</organism>
<name>A0A7R9R1C9_9ACAR</name>
<dbReference type="EMBL" id="OC968788">
    <property type="protein sequence ID" value="CAD7666405.1"/>
    <property type="molecule type" value="Genomic_DNA"/>
</dbReference>
<evidence type="ECO:0000313" key="1">
    <source>
        <dbReference type="EMBL" id="CAD7666405.1"/>
    </source>
</evidence>
<sequence length="18" mass="2046">MLLSSGQSLRFHIRRTSG</sequence>
<reference evidence="1" key="1">
    <citation type="submission" date="2020-11" db="EMBL/GenBank/DDBJ databases">
        <authorList>
            <person name="Tran Van P."/>
        </authorList>
    </citation>
    <scope>NUCLEOTIDE SEQUENCE</scope>
</reference>
<dbReference type="Proteomes" id="UP000728032">
    <property type="component" value="Unassembled WGS sequence"/>
</dbReference>
<dbReference type="EMBL" id="CAJPVJ010053963">
    <property type="protein sequence ID" value="CAG2183434.1"/>
    <property type="molecule type" value="Genomic_DNA"/>
</dbReference>
<evidence type="ECO:0000313" key="2">
    <source>
        <dbReference type="Proteomes" id="UP000728032"/>
    </source>
</evidence>